<dbReference type="AlphaFoldDB" id="A0AAD2G5F4"/>
<evidence type="ECO:0000313" key="3">
    <source>
        <dbReference type="Proteomes" id="UP001295423"/>
    </source>
</evidence>
<dbReference type="InterPro" id="IPR036865">
    <property type="entry name" value="CRAL-TRIO_dom_sf"/>
</dbReference>
<feature type="domain" description="DUF6824" evidence="1">
    <location>
        <begin position="439"/>
        <end position="521"/>
    </location>
</feature>
<protein>
    <recommendedName>
        <fullName evidence="1">DUF6824 domain-containing protein</fullName>
    </recommendedName>
</protein>
<reference evidence="2" key="1">
    <citation type="submission" date="2023-08" db="EMBL/GenBank/DDBJ databases">
        <authorList>
            <person name="Audoor S."/>
            <person name="Bilcke G."/>
        </authorList>
    </citation>
    <scope>NUCLEOTIDE SEQUENCE</scope>
</reference>
<proteinExistence type="predicted"/>
<evidence type="ECO:0000259" key="1">
    <source>
        <dbReference type="Pfam" id="PF20710"/>
    </source>
</evidence>
<sequence>MASPLPNNPFSSQACLPCFNNDDQAKDKSIPNRFQMPRKNTHYDDISKPEMKQTEALLASEMSKLSVQERSKALDDLHCVGVEIHETPALIKRSLAEFEDAVRKERNPIYEMAINQNRAYVEDPTFRLKFLRASLHNVREAVRKMMSLLECKAKYFGHDKVGREITLDDLSEEDKQLMISGVFHIQDGRDRRGRVVLHFFGKLLSRCKADNLIRFGYYCFVNMLSSIPDVQRKGIVAVYNDATLPGETFTMPGLKFIKETQGFFESVPTRYSGIHYCLQAKSQNLALNNVLVTLFLNALPQHARVRTRIHYGSIMELRYQLQSYGIPLSKIPFGVQGNIRHDILNVWIDRHLIESNQSIRFYYHEPEVARGWSQDIETEKDLMKHHQHLRYETNEDNAIEALEVEVCSPAMCASSTEVGGSNTLEIDRLTGPIRPTEMDVLFGKGYRLQLHPGNVRFRKFLEQRRGEYESTPRQDRRDIAIKLAQMLRNNGVRFLQKVGSDEWVESDFAQAETKVAQFFRELRKKRSKGGR</sequence>
<organism evidence="2 3">
    <name type="scientific">Cylindrotheca closterium</name>
    <dbReference type="NCBI Taxonomy" id="2856"/>
    <lineage>
        <taxon>Eukaryota</taxon>
        <taxon>Sar</taxon>
        <taxon>Stramenopiles</taxon>
        <taxon>Ochrophyta</taxon>
        <taxon>Bacillariophyta</taxon>
        <taxon>Bacillariophyceae</taxon>
        <taxon>Bacillariophycidae</taxon>
        <taxon>Bacillariales</taxon>
        <taxon>Bacillariaceae</taxon>
        <taxon>Cylindrotheca</taxon>
    </lineage>
</organism>
<gene>
    <name evidence="2" type="ORF">CYCCA115_LOCUS20227</name>
</gene>
<dbReference type="Proteomes" id="UP001295423">
    <property type="component" value="Unassembled WGS sequence"/>
</dbReference>
<comment type="caution">
    <text evidence="2">The sequence shown here is derived from an EMBL/GenBank/DDBJ whole genome shotgun (WGS) entry which is preliminary data.</text>
</comment>
<dbReference type="Gene3D" id="3.40.525.10">
    <property type="entry name" value="CRAL-TRIO lipid binding domain"/>
    <property type="match status" value="1"/>
</dbReference>
<keyword evidence="3" id="KW-1185">Reference proteome</keyword>
<dbReference type="EMBL" id="CAKOGP040002147">
    <property type="protein sequence ID" value="CAJ1963568.1"/>
    <property type="molecule type" value="Genomic_DNA"/>
</dbReference>
<evidence type="ECO:0000313" key="2">
    <source>
        <dbReference type="EMBL" id="CAJ1963568.1"/>
    </source>
</evidence>
<accession>A0AAD2G5F4</accession>
<dbReference type="InterPro" id="IPR049227">
    <property type="entry name" value="DUF6824"/>
</dbReference>
<name>A0AAD2G5F4_9STRA</name>
<dbReference type="Pfam" id="PF20710">
    <property type="entry name" value="DUF6824"/>
    <property type="match status" value="1"/>
</dbReference>